<comment type="caution">
    <text evidence="1">The sequence shown here is derived from an EMBL/GenBank/DDBJ whole genome shotgun (WGS) entry which is preliminary data.</text>
</comment>
<evidence type="ECO:0000313" key="1">
    <source>
        <dbReference type="EMBL" id="TCJ24343.1"/>
    </source>
</evidence>
<organism evidence="1 2">
    <name type="scientific">Nocardioides jejuensis</name>
    <dbReference type="NCBI Taxonomy" id="2502782"/>
    <lineage>
        <taxon>Bacteria</taxon>
        <taxon>Bacillati</taxon>
        <taxon>Actinomycetota</taxon>
        <taxon>Actinomycetes</taxon>
        <taxon>Propionibacteriales</taxon>
        <taxon>Nocardioidaceae</taxon>
        <taxon>Nocardioides</taxon>
    </lineage>
</organism>
<protein>
    <recommendedName>
        <fullName evidence="3">AbiEi antitoxin C-terminal domain-containing protein</fullName>
    </recommendedName>
</protein>
<dbReference type="OrthoDB" id="5143202at2"/>
<dbReference type="RefSeq" id="WP_131583321.1">
    <property type="nucleotide sequence ID" value="NZ_SJZJ01000013.1"/>
</dbReference>
<dbReference type="AlphaFoldDB" id="A0A4R1C1G9"/>
<accession>A0A4R1C1G9</accession>
<evidence type="ECO:0008006" key="3">
    <source>
        <dbReference type="Google" id="ProtNLM"/>
    </source>
</evidence>
<gene>
    <name evidence="1" type="ORF">EPD65_08995</name>
</gene>
<dbReference type="Proteomes" id="UP000295453">
    <property type="component" value="Unassembled WGS sequence"/>
</dbReference>
<keyword evidence="2" id="KW-1185">Reference proteome</keyword>
<reference evidence="1 2" key="1">
    <citation type="submission" date="2019-03" db="EMBL/GenBank/DDBJ databases">
        <authorList>
            <person name="Kim M.K.M."/>
        </authorList>
    </citation>
    <scope>NUCLEOTIDE SEQUENCE [LARGE SCALE GENOMIC DNA]</scope>
    <source>
        <strain evidence="1 2">18JY15-6</strain>
    </source>
</reference>
<proteinExistence type="predicted"/>
<name>A0A4R1C1G9_9ACTN</name>
<evidence type="ECO:0000313" key="2">
    <source>
        <dbReference type="Proteomes" id="UP000295453"/>
    </source>
</evidence>
<sequence>MTKPDLEDLIVASRERRLAGAERPDQDPGLARIRRGYFRPHDVELTAEDHHQLRIVSTAAARRPGLIFSHASAAVLWGAPLLTADLADVHALQPGRARRTTAGVRVHPTRIPDDQVTELPSGLLVSSREWTAIQVAAMLELPNVLLPLDHLVQSIARDAGACQAAVIDALLAVIPAGSRGRARAERNLRAVDVRSGSAGESLSRGQMILLEVPMPDLQARFPRFDGLGDDIVDFDWPELGCVGEFDGKAKYFREEFQQGRTPEQVLWDEKVREDRIRSRRPRVARWGWDTAISRRRLAAVLAAAGVRARRT</sequence>
<dbReference type="EMBL" id="SJZJ01000013">
    <property type="protein sequence ID" value="TCJ24343.1"/>
    <property type="molecule type" value="Genomic_DNA"/>
</dbReference>